<feature type="transmembrane region" description="Helical" evidence="1">
    <location>
        <begin position="45"/>
        <end position="66"/>
    </location>
</feature>
<keyword evidence="3" id="KW-1185">Reference proteome</keyword>
<evidence type="ECO:0000256" key="1">
    <source>
        <dbReference type="SAM" id="Phobius"/>
    </source>
</evidence>
<protein>
    <submittedName>
        <fullName evidence="2">Uncharacterized protein</fullName>
    </submittedName>
</protein>
<feature type="transmembrane region" description="Helical" evidence="1">
    <location>
        <begin position="186"/>
        <end position="206"/>
    </location>
</feature>
<keyword evidence="1" id="KW-1133">Transmembrane helix</keyword>
<dbReference type="Proteomes" id="UP000295008">
    <property type="component" value="Unassembled WGS sequence"/>
</dbReference>
<dbReference type="RefSeq" id="WP_132016232.1">
    <property type="nucleotide sequence ID" value="NZ_SLUN01000033.1"/>
</dbReference>
<dbReference type="EMBL" id="SLUN01000033">
    <property type="protein sequence ID" value="TCL61531.1"/>
    <property type="molecule type" value="Genomic_DNA"/>
</dbReference>
<reference evidence="2 3" key="1">
    <citation type="submission" date="2019-03" db="EMBL/GenBank/DDBJ databases">
        <title>Genomic Encyclopedia of Type Strains, Phase IV (KMG-IV): sequencing the most valuable type-strain genomes for metagenomic binning, comparative biology and taxonomic classification.</title>
        <authorList>
            <person name="Goeker M."/>
        </authorList>
    </citation>
    <scope>NUCLEOTIDE SEQUENCE [LARGE SCALE GENOMIC DNA]</scope>
    <source>
        <strain evidence="2 3">LX-B</strain>
    </source>
</reference>
<feature type="transmembrane region" description="Helical" evidence="1">
    <location>
        <begin position="263"/>
        <end position="286"/>
    </location>
</feature>
<proteinExistence type="predicted"/>
<sequence length="292" mass="34321">MGRIWERIENQVIYGAAFYIGIAIIWILVSIGLCKVEQIQQASELKAFLESKVLLVALVFLGRYLFFPHYRPSRGRGWIIFSGFFLMFGAQAAKFMLVNGKVAWTFYLYVIADSFIWGYFLSSLAETFYLTWHHWQNHPRVAPTMFANLWQRFWSETLQTGFLLTVLLGLVYYYLVSFFVVDSLLYSYLLLVPLLGIATGLFWIVYEKARGWVDQDLFQLDQEIATYLSWQEWQADLDFPERIPWIQYLFQIRNYLSDAKRPVISVTTLFCYLLFSGFILCLPYLFGIVVEV</sequence>
<feature type="transmembrane region" description="Helical" evidence="1">
    <location>
        <begin position="104"/>
        <end position="132"/>
    </location>
</feature>
<gene>
    <name evidence="2" type="ORF">EDC14_103336</name>
</gene>
<name>A0A4R1R7D0_HYDET</name>
<evidence type="ECO:0000313" key="3">
    <source>
        <dbReference type="Proteomes" id="UP000295008"/>
    </source>
</evidence>
<comment type="caution">
    <text evidence="2">The sequence shown here is derived from an EMBL/GenBank/DDBJ whole genome shotgun (WGS) entry which is preliminary data.</text>
</comment>
<feature type="transmembrane region" description="Helical" evidence="1">
    <location>
        <begin position="12"/>
        <end position="33"/>
    </location>
</feature>
<feature type="transmembrane region" description="Helical" evidence="1">
    <location>
        <begin position="78"/>
        <end position="98"/>
    </location>
</feature>
<evidence type="ECO:0000313" key="2">
    <source>
        <dbReference type="EMBL" id="TCL61531.1"/>
    </source>
</evidence>
<dbReference type="AlphaFoldDB" id="A0A4R1R7D0"/>
<keyword evidence="1" id="KW-0812">Transmembrane</keyword>
<feature type="transmembrane region" description="Helical" evidence="1">
    <location>
        <begin position="153"/>
        <end position="174"/>
    </location>
</feature>
<keyword evidence="1" id="KW-0472">Membrane</keyword>
<organism evidence="2 3">
    <name type="scientific">Hydrogenispora ethanolica</name>
    <dbReference type="NCBI Taxonomy" id="1082276"/>
    <lineage>
        <taxon>Bacteria</taxon>
        <taxon>Bacillati</taxon>
        <taxon>Bacillota</taxon>
        <taxon>Hydrogenispora</taxon>
    </lineage>
</organism>
<accession>A0A4R1R7D0</accession>